<gene>
    <name evidence="1" type="ordered locus">PST_2609</name>
</gene>
<sequence>MLRLCARSGSAGFERQTRWYQHHRLADLAWMLHCRCDCRFSDTGLWRVKSMRFLLSVPGLLALLALAGCMKVSDMAEGTRYHLRDAGILDHSETRRASSWRLQPDSFIYIAQGHFVPPGDVYPRPNVVAEEAFNGFVEYFPLVRRAREPAGLEEAMTQASAVGAHYLLYLRYAAADDRIGSFDELNEQRALDRLGVDSGVVQLMLIETGTHYLVDTARIRSRGGLLGIYDARPEHLLRPPLQDYARRLLGLSR</sequence>
<dbReference type="Proteomes" id="UP000000233">
    <property type="component" value="Chromosome"/>
</dbReference>
<keyword evidence="1" id="KW-0449">Lipoprotein</keyword>
<name>A4VMQ8_STUS1</name>
<dbReference type="eggNOG" id="ENOG5030SWJ">
    <property type="taxonomic scope" value="Bacteria"/>
</dbReference>
<dbReference type="Pfam" id="PF16105">
    <property type="entry name" value="DUF4823"/>
    <property type="match status" value="1"/>
</dbReference>
<protein>
    <submittedName>
        <fullName evidence="1">Lipoprotein, putative</fullName>
    </submittedName>
</protein>
<keyword evidence="2" id="KW-1185">Reference proteome</keyword>
<dbReference type="EMBL" id="CP000304">
    <property type="protein sequence ID" value="ABP80259.1"/>
    <property type="molecule type" value="Genomic_DNA"/>
</dbReference>
<reference evidence="1 2" key="1">
    <citation type="journal article" date="2008" name="Proc. Natl. Acad. Sci. U.S.A.">
        <title>Nitrogen fixation island and rhizosphere competence traits in the genome of root-associated Pseudomonas stutzeri A1501.</title>
        <authorList>
            <person name="Yan Y."/>
            <person name="Yang J."/>
            <person name="Dou Y."/>
            <person name="Chen M."/>
            <person name="Ping S."/>
            <person name="Peng J."/>
            <person name="Lu W."/>
            <person name="Zhang W."/>
            <person name="Yao Z."/>
            <person name="Li H."/>
            <person name="Liu W."/>
            <person name="He S."/>
            <person name="Geng L."/>
            <person name="Zhang X."/>
            <person name="Yang F."/>
            <person name="Yu H."/>
            <person name="Zhan Y."/>
            <person name="Li D."/>
            <person name="Lin Z."/>
            <person name="Wang Y."/>
            <person name="Elmerich C."/>
            <person name="Lin M."/>
            <person name="Jin Q."/>
        </authorList>
    </citation>
    <scope>NUCLEOTIDE SEQUENCE [LARGE SCALE GENOMIC DNA]</scope>
    <source>
        <strain evidence="1 2">A1501</strain>
    </source>
</reference>
<organism evidence="1 2">
    <name type="scientific">Stutzerimonas stutzeri (strain A1501)</name>
    <name type="common">Pseudomonas stutzeri</name>
    <dbReference type="NCBI Taxonomy" id="379731"/>
    <lineage>
        <taxon>Bacteria</taxon>
        <taxon>Pseudomonadati</taxon>
        <taxon>Pseudomonadota</taxon>
        <taxon>Gammaproteobacteria</taxon>
        <taxon>Pseudomonadales</taxon>
        <taxon>Pseudomonadaceae</taxon>
        <taxon>Stutzerimonas</taxon>
    </lineage>
</organism>
<evidence type="ECO:0000313" key="2">
    <source>
        <dbReference type="Proteomes" id="UP000000233"/>
    </source>
</evidence>
<dbReference type="HOGENOM" id="CLU_1347980_0_0_6"/>
<proteinExistence type="predicted"/>
<dbReference type="KEGG" id="psa:PST_2609"/>
<dbReference type="InterPro" id="IPR032248">
    <property type="entry name" value="DUF4823"/>
</dbReference>
<accession>A4VMQ8</accession>
<dbReference type="AlphaFoldDB" id="A4VMQ8"/>
<evidence type="ECO:0000313" key="1">
    <source>
        <dbReference type="EMBL" id="ABP80259.1"/>
    </source>
</evidence>